<organism evidence="2 3">
    <name type="scientific">Sphingobium nicotianae</name>
    <dbReference type="NCBI Taxonomy" id="2782607"/>
    <lineage>
        <taxon>Bacteria</taxon>
        <taxon>Pseudomonadati</taxon>
        <taxon>Pseudomonadota</taxon>
        <taxon>Alphaproteobacteria</taxon>
        <taxon>Sphingomonadales</taxon>
        <taxon>Sphingomonadaceae</taxon>
        <taxon>Sphingobium</taxon>
    </lineage>
</organism>
<feature type="signal peptide" evidence="1">
    <location>
        <begin position="1"/>
        <end position="20"/>
    </location>
</feature>
<dbReference type="RefSeq" id="WP_214623987.1">
    <property type="nucleotide sequence ID" value="NZ_JAHGAW010000007.1"/>
</dbReference>
<evidence type="ECO:0000256" key="1">
    <source>
        <dbReference type="SAM" id="SignalP"/>
    </source>
</evidence>
<dbReference type="GO" id="GO:0022900">
    <property type="term" value="P:electron transport chain"/>
    <property type="evidence" value="ECO:0007669"/>
    <property type="project" value="InterPro"/>
</dbReference>
<dbReference type="PROSITE" id="PS51257">
    <property type="entry name" value="PROKAR_LIPOPROTEIN"/>
    <property type="match status" value="1"/>
</dbReference>
<evidence type="ECO:0000313" key="3">
    <source>
        <dbReference type="Proteomes" id="UP001138757"/>
    </source>
</evidence>
<comment type="caution">
    <text evidence="2">The sequence shown here is derived from an EMBL/GenBank/DDBJ whole genome shotgun (WGS) entry which is preliminary data.</text>
</comment>
<dbReference type="EMBL" id="JAHGAW010000007">
    <property type="protein sequence ID" value="MBT2187753.1"/>
    <property type="molecule type" value="Genomic_DNA"/>
</dbReference>
<dbReference type="InterPro" id="IPR010980">
    <property type="entry name" value="Cyt_c/b562"/>
</dbReference>
<keyword evidence="1" id="KW-0732">Signal</keyword>
<reference evidence="2" key="1">
    <citation type="submission" date="2021-05" db="EMBL/GenBank/DDBJ databases">
        <title>Genome of Sphingobium sp. strain.</title>
        <authorList>
            <person name="Fan R."/>
        </authorList>
    </citation>
    <scope>NUCLEOTIDE SEQUENCE</scope>
    <source>
        <strain evidence="2">H33</strain>
    </source>
</reference>
<accession>A0A9X1IRT4</accession>
<dbReference type="GO" id="GO:0009055">
    <property type="term" value="F:electron transfer activity"/>
    <property type="evidence" value="ECO:0007669"/>
    <property type="project" value="InterPro"/>
</dbReference>
<name>A0A9X1IRT4_9SPHN</name>
<feature type="chain" id="PRO_5040835644" description="Cytochrome c" evidence="1">
    <location>
        <begin position="21"/>
        <end position="190"/>
    </location>
</feature>
<dbReference type="GO" id="GO:0005506">
    <property type="term" value="F:iron ion binding"/>
    <property type="evidence" value="ECO:0007669"/>
    <property type="project" value="InterPro"/>
</dbReference>
<protein>
    <recommendedName>
        <fullName evidence="4">Cytochrome c</fullName>
    </recommendedName>
</protein>
<dbReference type="SUPFAM" id="SSF47175">
    <property type="entry name" value="Cytochromes"/>
    <property type="match status" value="1"/>
</dbReference>
<evidence type="ECO:0000313" key="2">
    <source>
        <dbReference type="EMBL" id="MBT2187753.1"/>
    </source>
</evidence>
<gene>
    <name evidence="2" type="ORF">KK488_12435</name>
</gene>
<evidence type="ECO:0008006" key="4">
    <source>
        <dbReference type="Google" id="ProtNLM"/>
    </source>
</evidence>
<dbReference type="GO" id="GO:0020037">
    <property type="term" value="F:heme binding"/>
    <property type="evidence" value="ECO:0007669"/>
    <property type="project" value="InterPro"/>
</dbReference>
<sequence>MRKIGAIFGAALLLASCGKAPPAGNSAAANETGETSNLSFAKNVGADALPKDVNRLPLKELMGHVMQYGGDGIWKRQGYVSDEKGERSLFPKNDEQWEEAESASLTLAELTNILLLPGRKVDNPKWDEAVAGVRAVALKAAAAAEKHDEDAFFTAGGELDTACENCHLQFAPWSAKPGAKAVSDQGKTAS</sequence>
<dbReference type="AlphaFoldDB" id="A0A9X1IRT4"/>
<keyword evidence="3" id="KW-1185">Reference proteome</keyword>
<dbReference type="Proteomes" id="UP001138757">
    <property type="component" value="Unassembled WGS sequence"/>
</dbReference>
<proteinExistence type="predicted"/>